<name>A0A2G9FGW4_9FUSO</name>
<dbReference type="Proteomes" id="UP000230719">
    <property type="component" value="Unassembled WGS sequence"/>
</dbReference>
<proteinExistence type="predicted"/>
<gene>
    <name evidence="1" type="ORF">CI114_04360</name>
</gene>
<evidence type="ECO:0000313" key="1">
    <source>
        <dbReference type="EMBL" id="PIM92352.1"/>
    </source>
</evidence>
<evidence type="ECO:0000313" key="2">
    <source>
        <dbReference type="Proteomes" id="UP000230719"/>
    </source>
</evidence>
<dbReference type="EMBL" id="NPND01000009">
    <property type="protein sequence ID" value="PIM92352.1"/>
    <property type="molecule type" value="Genomic_DNA"/>
</dbReference>
<sequence>MKNLKTITTDEFIEKYDNNTLEEEDLRAIYFQNTFEDTDNSYWELVERGGYYKIFKIVINDFLERYFIKTYYETGPIFEVKYKENIFLIKKG</sequence>
<organism evidence="1 2">
    <name type="scientific">Fusobacterium animalis</name>
    <dbReference type="NCBI Taxonomy" id="76859"/>
    <lineage>
        <taxon>Bacteria</taxon>
        <taxon>Fusobacteriati</taxon>
        <taxon>Fusobacteriota</taxon>
        <taxon>Fusobacteriia</taxon>
        <taxon>Fusobacteriales</taxon>
        <taxon>Fusobacteriaceae</taxon>
        <taxon>Fusobacterium</taxon>
    </lineage>
</organism>
<protein>
    <submittedName>
        <fullName evidence="1">Uncharacterized protein</fullName>
    </submittedName>
</protein>
<reference evidence="1 2" key="1">
    <citation type="submission" date="2017-08" db="EMBL/GenBank/DDBJ databases">
        <title>Analysis of Fusobacterium persistence and antibiotic response in human colorectal.</title>
        <authorList>
            <person name="Bullman S."/>
        </authorList>
    </citation>
    <scope>NUCLEOTIDE SEQUENCE [LARGE SCALE GENOMIC DNA]</scope>
    <source>
        <strain evidence="1 2">P2_CP</strain>
    </source>
</reference>
<comment type="caution">
    <text evidence="1">The sequence shown here is derived from an EMBL/GenBank/DDBJ whole genome shotgun (WGS) entry which is preliminary data.</text>
</comment>
<dbReference type="AlphaFoldDB" id="A0A2G9FGW4"/>
<dbReference type="RefSeq" id="WP_023039281.1">
    <property type="nucleotide sequence ID" value="NZ_CP056023.1"/>
</dbReference>
<accession>A0A2G9FGW4</accession>